<feature type="region of interest" description="Disordered" evidence="1">
    <location>
        <begin position="549"/>
        <end position="569"/>
    </location>
</feature>
<dbReference type="Proteomes" id="UP000007431">
    <property type="component" value="Unassembled WGS sequence"/>
</dbReference>
<feature type="compositionally biased region" description="Low complexity" evidence="1">
    <location>
        <begin position="413"/>
        <end position="428"/>
    </location>
</feature>
<feature type="region of interest" description="Disordered" evidence="1">
    <location>
        <begin position="385"/>
        <end position="478"/>
    </location>
</feature>
<gene>
    <name evidence="2" type="ORF">SCHCODRAFT_113925</name>
</gene>
<feature type="region of interest" description="Disordered" evidence="1">
    <location>
        <begin position="294"/>
        <end position="359"/>
    </location>
</feature>
<sequence>MARTLDDGNESVACLLLHLTSAAGAVLLDCFLRERRDSQRRLACATPYRSIRTSILSTPGSPYDVRRQLADLVLRYGECVAGAEGPGDRLEWRLLATRIIAMQCELEFACRERDRYRENCHQLVGERDHYLQERDQCTCERDCYKAQRDHYRAERDRYRDQRNYFRDLLKQEMGNKEAAKRAEEKLAAVGRSNGRGRGGVVGGEEIVGGREGTAPMVWEEQVLGAWAQAPVSSVRDEDEEQEDAPLDLLWDPASQALSSSVAARPASDEREDVPSASLAWEEERSAMVMGELGLFDEDDEDSEGEREDVRDKVRGPGDDNDAEEGGAPVQDAFDTSYEDDLYVDHGDDTNASERSANLHARDIDAASGASAAPLETSEADFSSYPVLDSSMYPAPGALSPPSPEVSLPPSPTASDESSFVSSAAGSSSEENREEICEEDRGGSSEEDLGGGSKDSHGGYNYKMSLQERPSTPSLRRSLPLRLRDRAGWGMRDEWEVDGDEWEADGADEAVRAQTRMDARRCVEDSLGEDYREGHGEEYPEDYAEDYAASTDDEAHPADEDPRSADDHHVPDYSLVLDGLEDCCFGAPAGGSDGINERVGPGGPSDTAKHVGLADSVGPGFHHASADDQLLSRISLSSLNLGVHCDLSEDMEADGMGMALLGMEGESRPSNANPVFFRPSADLVVSTNAGYYQSRANNRPSPTHTDASTPADASSASSGWYGADAQMLRGGRQQAEAKDRPHQANDILYQTRRSPINSTRHLVGTAQVKMADVLYQTVGDILYQTNGVQPRPADTLYRTSDVHNQAGSPRPRPELGDALYQTSNGLQSHPDLGQKMWPSGYTPENSNWFEDGYDPAEDVRVAAGEVDEAEDVCIAAEDAQHGQVDGSEEDDYNEEMDEDEDVQADEDGDVPADEDGHVQGDDDDAAGIRAEADGEAVEGFVDDLGAGDHYDDPVWENEDVIEDSAEADWDLPMSRHGCMGRAPRGSGMNRVCSTQSLWDAWDNAGDDDQGWDEEGDDKSFVTC</sequence>
<reference evidence="2 3" key="1">
    <citation type="journal article" date="2010" name="Nat. Biotechnol.">
        <title>Genome sequence of the model mushroom Schizophyllum commune.</title>
        <authorList>
            <person name="Ohm R.A."/>
            <person name="de Jong J.F."/>
            <person name="Lugones L.G."/>
            <person name="Aerts A."/>
            <person name="Kothe E."/>
            <person name="Stajich J.E."/>
            <person name="de Vries R.P."/>
            <person name="Record E."/>
            <person name="Levasseur A."/>
            <person name="Baker S.E."/>
            <person name="Bartholomew K.A."/>
            <person name="Coutinho P.M."/>
            <person name="Erdmann S."/>
            <person name="Fowler T.J."/>
            <person name="Gathman A.C."/>
            <person name="Lombard V."/>
            <person name="Henrissat B."/>
            <person name="Knabe N."/>
            <person name="Kuees U."/>
            <person name="Lilly W.W."/>
            <person name="Lindquist E."/>
            <person name="Lucas S."/>
            <person name="Magnuson J.K."/>
            <person name="Piumi F."/>
            <person name="Raudaskoski M."/>
            <person name="Salamov A."/>
            <person name="Schmutz J."/>
            <person name="Schwarze F.W.M.R."/>
            <person name="vanKuyk P.A."/>
            <person name="Horton J.S."/>
            <person name="Grigoriev I.V."/>
            <person name="Woesten H.A.B."/>
        </authorList>
    </citation>
    <scope>NUCLEOTIDE SEQUENCE [LARGE SCALE GENOMIC DNA]</scope>
    <source>
        <strain evidence="3">H4-8 / FGSC 9210</strain>
    </source>
</reference>
<evidence type="ECO:0000313" key="2">
    <source>
        <dbReference type="EMBL" id="EFI92050.1"/>
    </source>
</evidence>
<evidence type="ECO:0000256" key="1">
    <source>
        <dbReference type="SAM" id="MobiDB-lite"/>
    </source>
</evidence>
<feature type="compositionally biased region" description="Pro residues" evidence="1">
    <location>
        <begin position="398"/>
        <end position="411"/>
    </location>
</feature>
<feature type="compositionally biased region" description="Basic and acidic residues" evidence="1">
    <location>
        <begin position="307"/>
        <end position="317"/>
    </location>
</feature>
<organism evidence="3">
    <name type="scientific">Schizophyllum commune (strain H4-8 / FGSC 9210)</name>
    <name type="common">Split gill fungus</name>
    <dbReference type="NCBI Taxonomy" id="578458"/>
    <lineage>
        <taxon>Eukaryota</taxon>
        <taxon>Fungi</taxon>
        <taxon>Dikarya</taxon>
        <taxon>Basidiomycota</taxon>
        <taxon>Agaricomycotina</taxon>
        <taxon>Agaricomycetes</taxon>
        <taxon>Agaricomycetidae</taxon>
        <taxon>Agaricales</taxon>
        <taxon>Schizophyllaceae</taxon>
        <taxon>Schizophyllum</taxon>
    </lineage>
</organism>
<dbReference type="InParanoid" id="D8QJ99"/>
<feature type="compositionally biased region" description="Polar residues" evidence="1">
    <location>
        <begin position="692"/>
        <end position="703"/>
    </location>
</feature>
<proteinExistence type="predicted"/>
<feature type="compositionally biased region" description="Low complexity" evidence="1">
    <location>
        <begin position="468"/>
        <end position="478"/>
    </location>
</feature>
<protein>
    <submittedName>
        <fullName evidence="2">Uncharacterized protein</fullName>
    </submittedName>
</protein>
<feature type="region of interest" description="Disordered" evidence="1">
    <location>
        <begin position="877"/>
        <end position="920"/>
    </location>
</feature>
<dbReference type="AlphaFoldDB" id="D8QJ99"/>
<feature type="region of interest" description="Disordered" evidence="1">
    <location>
        <begin position="1001"/>
        <end position="1022"/>
    </location>
</feature>
<dbReference type="EMBL" id="GL377314">
    <property type="protein sequence ID" value="EFI92050.1"/>
    <property type="molecule type" value="Genomic_DNA"/>
</dbReference>
<accession>D8QJ99</accession>
<feature type="compositionally biased region" description="Basic and acidic residues" evidence="1">
    <location>
        <begin position="552"/>
        <end position="569"/>
    </location>
</feature>
<feature type="compositionally biased region" description="Acidic residues" evidence="1">
    <location>
        <begin position="885"/>
        <end position="912"/>
    </location>
</feature>
<name>D8QJ99_SCHCM</name>
<evidence type="ECO:0000313" key="3">
    <source>
        <dbReference type="Proteomes" id="UP000007431"/>
    </source>
</evidence>
<feature type="non-terminal residue" evidence="2">
    <location>
        <position position="1022"/>
    </location>
</feature>
<feature type="region of interest" description="Disordered" evidence="1">
    <location>
        <begin position="259"/>
        <end position="282"/>
    </location>
</feature>
<dbReference type="VEuPathDB" id="FungiDB:SCHCODRAFT_02641712"/>
<feature type="compositionally biased region" description="Acidic residues" evidence="1">
    <location>
        <begin position="294"/>
        <end position="306"/>
    </location>
</feature>
<feature type="region of interest" description="Disordered" evidence="1">
    <location>
        <begin position="692"/>
        <end position="751"/>
    </location>
</feature>
<feature type="compositionally biased region" description="Basic and acidic residues" evidence="1">
    <location>
        <begin position="429"/>
        <end position="443"/>
    </location>
</feature>
<feature type="compositionally biased region" description="Acidic residues" evidence="1">
    <location>
        <begin position="1003"/>
        <end position="1015"/>
    </location>
</feature>
<feature type="compositionally biased region" description="Low complexity" evidence="1">
    <location>
        <begin position="704"/>
        <end position="717"/>
    </location>
</feature>
<dbReference type="HOGENOM" id="CLU_295797_0_0_1"/>
<keyword evidence="3" id="KW-1185">Reference proteome</keyword>